<comment type="caution">
    <text evidence="2">The sequence shown here is derived from an EMBL/GenBank/DDBJ whole genome shotgun (WGS) entry which is preliminary data.</text>
</comment>
<gene>
    <name evidence="2" type="ORF">GS601_04010</name>
</gene>
<reference evidence="2" key="1">
    <citation type="submission" date="2019-12" db="EMBL/GenBank/DDBJ databases">
        <title>High-Quality draft genome sequences of three cyanobacteria isolated from the limestone walls of the Old Cathedral of Coimbra.</title>
        <authorList>
            <person name="Tiago I."/>
            <person name="Soares F."/>
            <person name="Portugal A."/>
        </authorList>
    </citation>
    <scope>NUCLEOTIDE SEQUENCE</scope>
    <source>
        <strain evidence="2">A</strain>
    </source>
</reference>
<evidence type="ECO:0000313" key="3">
    <source>
        <dbReference type="Proteomes" id="UP000646053"/>
    </source>
</evidence>
<dbReference type="SUPFAM" id="SSF69349">
    <property type="entry name" value="Phage fibre proteins"/>
    <property type="match status" value="1"/>
</dbReference>
<feature type="domain" description="Gp5/Type VI secretion system Vgr protein OB-fold" evidence="1">
    <location>
        <begin position="26"/>
        <end position="99"/>
    </location>
</feature>
<dbReference type="Proteomes" id="UP000646053">
    <property type="component" value="Unassembled WGS sequence"/>
</dbReference>
<dbReference type="InterPro" id="IPR006531">
    <property type="entry name" value="Gp5/Vgr_OB"/>
</dbReference>
<dbReference type="InterPro" id="IPR037026">
    <property type="entry name" value="Vgr_OB-fold_dom_sf"/>
</dbReference>
<dbReference type="SUPFAM" id="SSF69255">
    <property type="entry name" value="gp5 N-terminal domain-like"/>
    <property type="match status" value="1"/>
</dbReference>
<dbReference type="AlphaFoldDB" id="A0A8J7Z1K3"/>
<accession>A0A8J7Z1K3</accession>
<proteinExistence type="predicted"/>
<name>A0A8J7Z1K3_9CYAN</name>
<dbReference type="Pfam" id="PF04717">
    <property type="entry name" value="Phage_base_V"/>
    <property type="match status" value="1"/>
</dbReference>
<keyword evidence="3" id="KW-1185">Reference proteome</keyword>
<protein>
    <submittedName>
        <fullName evidence="2">Phage tail protein</fullName>
    </submittedName>
</protein>
<evidence type="ECO:0000313" key="2">
    <source>
        <dbReference type="EMBL" id="NDJ16463.1"/>
    </source>
</evidence>
<sequence>MTGRDVLADLLGSSNTSSQFYYGVTVGLVTNTKDEAALGRVKVKLPWMSNDDESDWARVLTPMAGANRGIYFPLEVNDEVLVAFEHGNIDEPYILGALWNGKDAPPDSNKQGKNNIRMIKSRSGHVIILDDTDGEEKIIIRDKTQNNEILIDSKTDSVTLKVKKNFKVEAQGDITLKSSGDVAIEGNNVSIEANKKCEIRSQNTCTVQATKEIALNCLSGVNVNYGALEVK</sequence>
<organism evidence="2 3">
    <name type="scientific">Myxacorys almedinensis A</name>
    <dbReference type="NCBI Taxonomy" id="2690445"/>
    <lineage>
        <taxon>Bacteria</taxon>
        <taxon>Bacillati</taxon>
        <taxon>Cyanobacteriota</taxon>
        <taxon>Cyanophyceae</taxon>
        <taxon>Leptolyngbyales</taxon>
        <taxon>Leptolyngbyaceae</taxon>
        <taxon>Myxacorys</taxon>
        <taxon>Myxacorys almedinensis</taxon>
    </lineage>
</organism>
<dbReference type="RefSeq" id="WP_162421970.1">
    <property type="nucleotide sequence ID" value="NZ_WVIE01000003.1"/>
</dbReference>
<evidence type="ECO:0000259" key="1">
    <source>
        <dbReference type="Pfam" id="PF04717"/>
    </source>
</evidence>
<dbReference type="EMBL" id="WVIE01000003">
    <property type="protein sequence ID" value="NDJ16463.1"/>
    <property type="molecule type" value="Genomic_DNA"/>
</dbReference>
<dbReference type="Gene3D" id="2.40.50.230">
    <property type="entry name" value="Gp5 N-terminal domain"/>
    <property type="match status" value="1"/>
</dbReference>